<dbReference type="STRING" id="857967.G0R0X8"/>
<evidence type="ECO:0000256" key="2">
    <source>
        <dbReference type="ARBA" id="ARBA00022448"/>
    </source>
</evidence>
<evidence type="ECO:0000256" key="6">
    <source>
        <dbReference type="SAM" id="Coils"/>
    </source>
</evidence>
<dbReference type="eggNOG" id="ENOG502SCCG">
    <property type="taxonomic scope" value="Eukaryota"/>
</dbReference>
<dbReference type="Pfam" id="PF03179">
    <property type="entry name" value="V-ATPase_G"/>
    <property type="match status" value="1"/>
</dbReference>
<keyword evidence="8" id="KW-1185">Reference proteome</keyword>
<feature type="coiled-coil region" evidence="6">
    <location>
        <begin position="11"/>
        <end position="96"/>
    </location>
</feature>
<dbReference type="RefSeq" id="XP_004030125.1">
    <property type="nucleotide sequence ID" value="XM_004030077.1"/>
</dbReference>
<dbReference type="NCBIfam" id="TIGR01147">
    <property type="entry name" value="V_ATP_synt_G"/>
    <property type="match status" value="1"/>
</dbReference>
<comment type="similarity">
    <text evidence="1 5">Belongs to the V-ATPase G subunit family.</text>
</comment>
<dbReference type="InterPro" id="IPR005124">
    <property type="entry name" value="V-ATPase_G"/>
</dbReference>
<evidence type="ECO:0000313" key="8">
    <source>
        <dbReference type="Proteomes" id="UP000008983"/>
    </source>
</evidence>
<dbReference type="GO" id="GO:0016887">
    <property type="term" value="F:ATP hydrolysis activity"/>
    <property type="evidence" value="ECO:0007669"/>
    <property type="project" value="TreeGrafter"/>
</dbReference>
<keyword evidence="2 5" id="KW-0813">Transport</keyword>
<evidence type="ECO:0000256" key="1">
    <source>
        <dbReference type="ARBA" id="ARBA00010066"/>
    </source>
</evidence>
<dbReference type="Proteomes" id="UP000008983">
    <property type="component" value="Unassembled WGS sequence"/>
</dbReference>
<dbReference type="Gene3D" id="1.20.5.2950">
    <property type="match status" value="1"/>
</dbReference>
<dbReference type="GO" id="GO:0046961">
    <property type="term" value="F:proton-transporting ATPase activity, rotational mechanism"/>
    <property type="evidence" value="ECO:0007669"/>
    <property type="project" value="InterPro"/>
</dbReference>
<organism evidence="7 8">
    <name type="scientific">Ichthyophthirius multifiliis</name>
    <name type="common">White spot disease agent</name>
    <name type="synonym">Ich</name>
    <dbReference type="NCBI Taxonomy" id="5932"/>
    <lineage>
        <taxon>Eukaryota</taxon>
        <taxon>Sar</taxon>
        <taxon>Alveolata</taxon>
        <taxon>Ciliophora</taxon>
        <taxon>Intramacronucleata</taxon>
        <taxon>Oligohymenophorea</taxon>
        <taxon>Hymenostomatida</taxon>
        <taxon>Ophryoglenina</taxon>
        <taxon>Ichthyophthirius</taxon>
    </lineage>
</organism>
<evidence type="ECO:0000256" key="3">
    <source>
        <dbReference type="ARBA" id="ARBA00022781"/>
    </source>
</evidence>
<proteinExistence type="inferred from homology"/>
<evidence type="ECO:0000256" key="5">
    <source>
        <dbReference type="RuleBase" id="RU364019"/>
    </source>
</evidence>
<dbReference type="EMBL" id="GL984205">
    <property type="protein sequence ID" value="EGR28889.1"/>
    <property type="molecule type" value="Genomic_DNA"/>
</dbReference>
<protein>
    <recommendedName>
        <fullName evidence="5">V-type proton ATPase subunit G</fullName>
    </recommendedName>
</protein>
<keyword evidence="3 5" id="KW-0375">Hydrogen ion transport</keyword>
<keyword evidence="4 5" id="KW-0406">Ion transport</keyword>
<keyword evidence="6" id="KW-0175">Coiled coil</keyword>
<name>G0R0X8_ICHMU</name>
<dbReference type="AlphaFoldDB" id="G0R0X8"/>
<dbReference type="InParanoid" id="G0R0X8"/>
<gene>
    <name evidence="7" type="ORF">IMG5_167430</name>
</gene>
<dbReference type="GeneID" id="14904976"/>
<comment type="subunit">
    <text evidence="5">V-ATPase is a heteromultimeric enzyme made up of two complexes: the ATP-hydrolytic V1 complex and the proton translocation V0 complex.</text>
</comment>
<dbReference type="OMA" id="PDCTQKS"/>
<dbReference type="PANTHER" id="PTHR12713:SF11">
    <property type="entry name" value="V-TYPE PROTON ATPASE SUBUNIT G"/>
    <property type="match status" value="1"/>
</dbReference>
<dbReference type="FunCoup" id="G0R0X8">
    <property type="interactions" value="40"/>
</dbReference>
<evidence type="ECO:0000313" key="7">
    <source>
        <dbReference type="EMBL" id="EGR28889.1"/>
    </source>
</evidence>
<dbReference type="GO" id="GO:0000221">
    <property type="term" value="C:vacuolar proton-transporting V-type ATPase, V1 domain"/>
    <property type="evidence" value="ECO:0007669"/>
    <property type="project" value="TreeGrafter"/>
</dbReference>
<reference evidence="7 8" key="1">
    <citation type="submission" date="2011-07" db="EMBL/GenBank/DDBJ databases">
        <authorList>
            <person name="Coyne R."/>
            <person name="Brami D."/>
            <person name="Johnson J."/>
            <person name="Hostetler J."/>
            <person name="Hannick L."/>
            <person name="Clark T."/>
            <person name="Cassidy-Hanley D."/>
            <person name="Inman J."/>
        </authorList>
    </citation>
    <scope>NUCLEOTIDE SEQUENCE [LARGE SCALE GENOMIC DNA]</scope>
    <source>
        <strain evidence="7 8">G5</strain>
    </source>
</reference>
<accession>G0R0X8</accession>
<evidence type="ECO:0000256" key="4">
    <source>
        <dbReference type="ARBA" id="ARBA00023065"/>
    </source>
</evidence>
<sequence>MAEIGGNNWAVEALLRAEEKANTIIQNAQKEREKKLKQARSAADQEINKFRQEMEQKFNEDVKTKFGNTSDHDNLLIQTENDIKKINQDYEQNKGKVIDMLIERIINVKLEIPEVVKGDFNKMKQ</sequence>
<comment type="function">
    <text evidence="5">Subunit of the V1 complex of vacuolar(H+)-ATPase (V-ATPase), a multisubunit enzyme composed of a peripheral complex (V1) that hydrolyzes ATP and a membrane integral complex (V0) that translocates protons. V-ATPase is responsible for acidifying and maintaining the pH of intracellular compartments and in some cell types, is targeted to the plasma membrane, where it is responsible for acidifying the extracellular environment.</text>
</comment>
<dbReference type="PANTHER" id="PTHR12713">
    <property type="entry name" value="VACUOLAR ATP SYNTHASE SUBUNIT G"/>
    <property type="match status" value="1"/>
</dbReference>
<dbReference type="OrthoDB" id="250802at2759"/>